<sequence length="111" mass="11861">MKSDAELLVIDVLDEDAGLADVEDTRGRTYQLPAEWLPGAADGAAYRVELAQGSVSFHPVPGGASLLRERSKQTLLEFHDMHEDAVHEPGSAPKPGAAGRDGQVPAEWEGE</sequence>
<feature type="region of interest" description="Disordered" evidence="1">
    <location>
        <begin position="85"/>
        <end position="111"/>
    </location>
</feature>
<dbReference type="KEGG" id="dfc:DFI_11670"/>
<name>A0A221SY35_9DEIO</name>
<accession>A0A221SY35</accession>
<evidence type="ECO:0000313" key="3">
    <source>
        <dbReference type="Proteomes" id="UP000259030"/>
    </source>
</evidence>
<dbReference type="STRING" id="317577.GCA_000419625_01592"/>
<keyword evidence="3" id="KW-1185">Reference proteome</keyword>
<dbReference type="RefSeq" id="WP_022801138.1">
    <property type="nucleotide sequence ID" value="NZ_ATTJ01000001.1"/>
</dbReference>
<organism evidence="2 3">
    <name type="scientific">Deinococcus ficus</name>
    <dbReference type="NCBI Taxonomy" id="317577"/>
    <lineage>
        <taxon>Bacteria</taxon>
        <taxon>Thermotogati</taxon>
        <taxon>Deinococcota</taxon>
        <taxon>Deinococci</taxon>
        <taxon>Deinococcales</taxon>
        <taxon>Deinococcaceae</taxon>
        <taxon>Deinococcus</taxon>
    </lineage>
</organism>
<gene>
    <name evidence="2" type="ORF">DFI_11670</name>
</gene>
<dbReference type="Proteomes" id="UP000259030">
    <property type="component" value="Chromosome"/>
</dbReference>
<dbReference type="EMBL" id="CP021081">
    <property type="protein sequence ID" value="ASN81564.1"/>
    <property type="molecule type" value="Genomic_DNA"/>
</dbReference>
<dbReference type="AlphaFoldDB" id="A0A221SY35"/>
<evidence type="ECO:0000256" key="1">
    <source>
        <dbReference type="SAM" id="MobiDB-lite"/>
    </source>
</evidence>
<protein>
    <recommendedName>
        <fullName evidence="4">DUF3006 domain-containing protein</fullName>
    </recommendedName>
</protein>
<reference evidence="2 3" key="1">
    <citation type="submission" date="2017-05" db="EMBL/GenBank/DDBJ databases">
        <title>The complete genome sequence of Deinococcus ficus isolated from the rhizosphere of the Ficus religiosa L. in Taiwan.</title>
        <authorList>
            <person name="Wu K.-M."/>
            <person name="Liao T.-L."/>
            <person name="Liu Y.-M."/>
            <person name="Young C.-C."/>
            <person name="Tsai S.-F."/>
        </authorList>
    </citation>
    <scope>NUCLEOTIDE SEQUENCE [LARGE SCALE GENOMIC DNA]</scope>
    <source>
        <strain evidence="2 3">CC-FR2-10</strain>
    </source>
</reference>
<evidence type="ECO:0008006" key="4">
    <source>
        <dbReference type="Google" id="ProtNLM"/>
    </source>
</evidence>
<proteinExistence type="predicted"/>
<evidence type="ECO:0000313" key="2">
    <source>
        <dbReference type="EMBL" id="ASN81564.1"/>
    </source>
</evidence>